<organism evidence="1 2">
    <name type="scientific">Methylobacterium phyllostachyos</name>
    <dbReference type="NCBI Taxonomy" id="582672"/>
    <lineage>
        <taxon>Bacteria</taxon>
        <taxon>Pseudomonadati</taxon>
        <taxon>Pseudomonadota</taxon>
        <taxon>Alphaproteobacteria</taxon>
        <taxon>Hyphomicrobiales</taxon>
        <taxon>Methylobacteriaceae</taxon>
        <taxon>Methylobacterium</taxon>
    </lineage>
</organism>
<evidence type="ECO:0000313" key="2">
    <source>
        <dbReference type="Proteomes" id="UP000198704"/>
    </source>
</evidence>
<gene>
    <name evidence="1" type="ORF">SAMN05216360_101519</name>
</gene>
<dbReference type="Proteomes" id="UP000198704">
    <property type="component" value="Unassembled WGS sequence"/>
</dbReference>
<dbReference type="AlphaFoldDB" id="A0A1G9S8Z7"/>
<accession>A0A1G9S8Z7</accession>
<keyword evidence="2" id="KW-1185">Reference proteome</keyword>
<dbReference type="RefSeq" id="WP_091712977.1">
    <property type="nucleotide sequence ID" value="NZ_FNHS01000001.1"/>
</dbReference>
<sequence>MTPEQERLDRVACLAAIRAGWYGDAQPVSPHGRRMYAAGAVHHLSEQTEALLPPPSHEAGRTYLRGVLRDWRTVHAVLADYDASRGGAMRRALVAAGRALADETDDGRERADALVREATISVRARKPEVLDAIVAHLGTIPVGPFRLGWGGPSRI</sequence>
<protein>
    <submittedName>
        <fullName evidence="1">Uncharacterized protein</fullName>
    </submittedName>
</protein>
<reference evidence="2" key="1">
    <citation type="submission" date="2016-10" db="EMBL/GenBank/DDBJ databases">
        <authorList>
            <person name="Varghese N."/>
            <person name="Submissions S."/>
        </authorList>
    </citation>
    <scope>NUCLEOTIDE SEQUENCE [LARGE SCALE GENOMIC DNA]</scope>
    <source>
        <strain evidence="2">BL47</strain>
    </source>
</reference>
<dbReference type="OrthoDB" id="7998849at2"/>
<dbReference type="STRING" id="582672.SAMN05216360_101519"/>
<dbReference type="EMBL" id="FNHS01000001">
    <property type="protein sequence ID" value="SDM31265.1"/>
    <property type="molecule type" value="Genomic_DNA"/>
</dbReference>
<evidence type="ECO:0000313" key="1">
    <source>
        <dbReference type="EMBL" id="SDM31265.1"/>
    </source>
</evidence>
<proteinExistence type="predicted"/>
<name>A0A1G9S8Z7_9HYPH</name>